<gene>
    <name evidence="2" type="ORF">CCACVL1_27340</name>
</gene>
<organism evidence="2 3">
    <name type="scientific">Corchorus capsularis</name>
    <name type="common">Jute</name>
    <dbReference type="NCBI Taxonomy" id="210143"/>
    <lineage>
        <taxon>Eukaryota</taxon>
        <taxon>Viridiplantae</taxon>
        <taxon>Streptophyta</taxon>
        <taxon>Embryophyta</taxon>
        <taxon>Tracheophyta</taxon>
        <taxon>Spermatophyta</taxon>
        <taxon>Magnoliopsida</taxon>
        <taxon>eudicotyledons</taxon>
        <taxon>Gunneridae</taxon>
        <taxon>Pentapetalae</taxon>
        <taxon>rosids</taxon>
        <taxon>malvids</taxon>
        <taxon>Malvales</taxon>
        <taxon>Malvaceae</taxon>
        <taxon>Grewioideae</taxon>
        <taxon>Apeibeae</taxon>
        <taxon>Corchorus</taxon>
    </lineage>
</organism>
<comment type="caution">
    <text evidence="2">The sequence shown here is derived from an EMBL/GenBank/DDBJ whole genome shotgun (WGS) entry which is preliminary data.</text>
</comment>
<sequence>MAICQIEEVKEEGETWKLYFDGASNLSGQRIGLVTLARSKPESESDKAASTEQRTNPRTDEYARKRATSISQRA</sequence>
<feature type="compositionally biased region" description="Basic and acidic residues" evidence="1">
    <location>
        <begin position="39"/>
        <end position="64"/>
    </location>
</feature>
<protein>
    <submittedName>
        <fullName evidence="2">Uncharacterized protein</fullName>
    </submittedName>
</protein>
<keyword evidence="3" id="KW-1185">Reference proteome</keyword>
<evidence type="ECO:0000313" key="3">
    <source>
        <dbReference type="Proteomes" id="UP000188268"/>
    </source>
</evidence>
<accession>A0A1R3GB07</accession>
<feature type="region of interest" description="Disordered" evidence="1">
    <location>
        <begin position="37"/>
        <end position="74"/>
    </location>
</feature>
<dbReference type="Proteomes" id="UP000188268">
    <property type="component" value="Unassembled WGS sequence"/>
</dbReference>
<dbReference type="EMBL" id="AWWV01014738">
    <property type="protein sequence ID" value="OMO55237.1"/>
    <property type="molecule type" value="Genomic_DNA"/>
</dbReference>
<evidence type="ECO:0000313" key="2">
    <source>
        <dbReference type="EMBL" id="OMO55237.1"/>
    </source>
</evidence>
<reference evidence="2 3" key="1">
    <citation type="submission" date="2013-09" db="EMBL/GenBank/DDBJ databases">
        <title>Corchorus capsularis genome sequencing.</title>
        <authorList>
            <person name="Alam M."/>
            <person name="Haque M.S."/>
            <person name="Islam M.S."/>
            <person name="Emdad E.M."/>
            <person name="Islam M.M."/>
            <person name="Ahmed B."/>
            <person name="Halim A."/>
            <person name="Hossen Q.M.M."/>
            <person name="Hossain M.Z."/>
            <person name="Ahmed R."/>
            <person name="Khan M.M."/>
            <person name="Islam R."/>
            <person name="Rashid M.M."/>
            <person name="Khan S.A."/>
            <person name="Rahman M.S."/>
            <person name="Alam M."/>
        </authorList>
    </citation>
    <scope>NUCLEOTIDE SEQUENCE [LARGE SCALE GENOMIC DNA]</scope>
    <source>
        <strain evidence="3">cv. CVL-1</strain>
        <tissue evidence="2">Whole seedling</tissue>
    </source>
</reference>
<evidence type="ECO:0000256" key="1">
    <source>
        <dbReference type="SAM" id="MobiDB-lite"/>
    </source>
</evidence>
<proteinExistence type="predicted"/>
<name>A0A1R3GB07_COCAP</name>
<dbReference type="AlphaFoldDB" id="A0A1R3GB07"/>
<dbReference type="Gramene" id="OMO55237">
    <property type="protein sequence ID" value="OMO55237"/>
    <property type="gene ID" value="CCACVL1_27340"/>
</dbReference>